<feature type="binding site" evidence="7">
    <location>
        <position position="139"/>
    </location>
    <ligand>
        <name>Zn(2+)</name>
        <dbReference type="ChEBI" id="CHEBI:29105"/>
    </ligand>
</feature>
<protein>
    <submittedName>
        <fullName evidence="8">Fur family transcriptional regulator</fullName>
    </submittedName>
</protein>
<evidence type="ECO:0000256" key="1">
    <source>
        <dbReference type="ARBA" id="ARBA00007957"/>
    </source>
</evidence>
<dbReference type="Pfam" id="PF01475">
    <property type="entry name" value="FUR"/>
    <property type="match status" value="1"/>
</dbReference>
<accession>A0A2K8KNM6</accession>
<evidence type="ECO:0000256" key="5">
    <source>
        <dbReference type="ARBA" id="ARBA00023125"/>
    </source>
</evidence>
<keyword evidence="9" id="KW-1185">Reference proteome</keyword>
<keyword evidence="6" id="KW-0804">Transcription</keyword>
<gene>
    <name evidence="8" type="primary">fur</name>
    <name evidence="8" type="ORF">SCLAR_v1c02660</name>
</gene>
<reference evidence="8 9" key="1">
    <citation type="submission" date="2017-11" db="EMBL/GenBank/DDBJ databases">
        <title>Complete genome sequence of Spiroplasma clarkii CN-5 (DSM 19994).</title>
        <authorList>
            <person name="Tsai Y.-M."/>
            <person name="Chang A."/>
            <person name="Lo W.-S."/>
            <person name="Kuo C.-H."/>
        </authorList>
    </citation>
    <scope>NUCLEOTIDE SEQUENCE [LARGE SCALE GENOMIC DNA]</scope>
    <source>
        <strain evidence="8 9">CN-5</strain>
    </source>
</reference>
<dbReference type="GO" id="GO:0003700">
    <property type="term" value="F:DNA-binding transcription factor activity"/>
    <property type="evidence" value="ECO:0007669"/>
    <property type="project" value="InterPro"/>
</dbReference>
<organism evidence="8 9">
    <name type="scientific">Spiroplasma clarkii</name>
    <dbReference type="NCBI Taxonomy" id="2139"/>
    <lineage>
        <taxon>Bacteria</taxon>
        <taxon>Bacillati</taxon>
        <taxon>Mycoplasmatota</taxon>
        <taxon>Mollicutes</taxon>
        <taxon>Entomoplasmatales</taxon>
        <taxon>Spiroplasmataceae</taxon>
        <taxon>Spiroplasma</taxon>
    </lineage>
</organism>
<dbReference type="PANTHER" id="PTHR33202:SF7">
    <property type="entry name" value="FERRIC UPTAKE REGULATION PROTEIN"/>
    <property type="match status" value="1"/>
</dbReference>
<evidence type="ECO:0000313" key="9">
    <source>
        <dbReference type="Proteomes" id="UP000231179"/>
    </source>
</evidence>
<name>A0A2K8KNM6_9MOLU</name>
<feature type="binding site" evidence="7">
    <location>
        <position position="142"/>
    </location>
    <ligand>
        <name>Zn(2+)</name>
        <dbReference type="ChEBI" id="CHEBI:29105"/>
    </ligand>
</feature>
<dbReference type="RefSeq" id="WP_100254160.1">
    <property type="nucleotide sequence ID" value="NZ_CP024870.1"/>
</dbReference>
<feature type="binding site" evidence="7">
    <location>
        <position position="98"/>
    </location>
    <ligand>
        <name>Zn(2+)</name>
        <dbReference type="ChEBI" id="CHEBI:29105"/>
    </ligand>
</feature>
<keyword evidence="7" id="KW-0479">Metal-binding</keyword>
<dbReference type="InterPro" id="IPR036390">
    <property type="entry name" value="WH_DNA-bd_sf"/>
</dbReference>
<dbReference type="GO" id="GO:0008270">
    <property type="term" value="F:zinc ion binding"/>
    <property type="evidence" value="ECO:0007669"/>
    <property type="project" value="TreeGrafter"/>
</dbReference>
<keyword evidence="2" id="KW-0678">Repressor</keyword>
<keyword evidence="4" id="KW-0805">Transcription regulation</keyword>
<evidence type="ECO:0000256" key="2">
    <source>
        <dbReference type="ARBA" id="ARBA00022491"/>
    </source>
</evidence>
<dbReference type="GO" id="GO:1900376">
    <property type="term" value="P:regulation of secondary metabolite biosynthetic process"/>
    <property type="evidence" value="ECO:0007669"/>
    <property type="project" value="TreeGrafter"/>
</dbReference>
<dbReference type="InterPro" id="IPR002481">
    <property type="entry name" value="FUR"/>
</dbReference>
<dbReference type="Gene3D" id="3.30.1490.190">
    <property type="match status" value="1"/>
</dbReference>
<dbReference type="InterPro" id="IPR043135">
    <property type="entry name" value="Fur_C"/>
</dbReference>
<dbReference type="SUPFAM" id="SSF46785">
    <property type="entry name" value="Winged helix' DNA-binding domain"/>
    <property type="match status" value="1"/>
</dbReference>
<evidence type="ECO:0000313" key="8">
    <source>
        <dbReference type="EMBL" id="ATX70596.1"/>
    </source>
</evidence>
<dbReference type="EMBL" id="CP024870">
    <property type="protein sequence ID" value="ATX70596.1"/>
    <property type="molecule type" value="Genomic_DNA"/>
</dbReference>
<sequence>MSKELLDEYIKTFKEKKIKLTDIRLVILKCVASRKHFTINELISEIEKELGTVNVMSVYNNIDLLLDLHLLFSNTINGKQIIYEAITNQLIHIKCHECDSYEHINSPILSGELWSSCQQFLDSIGFTMDHFKLEMHGICKKCSQKNKVEPSK</sequence>
<keyword evidence="5" id="KW-0238">DNA-binding</keyword>
<evidence type="ECO:0000256" key="6">
    <source>
        <dbReference type="ARBA" id="ARBA00023163"/>
    </source>
</evidence>
<evidence type="ECO:0000256" key="3">
    <source>
        <dbReference type="ARBA" id="ARBA00022833"/>
    </source>
</evidence>
<dbReference type="GO" id="GO:0045892">
    <property type="term" value="P:negative regulation of DNA-templated transcription"/>
    <property type="evidence" value="ECO:0007669"/>
    <property type="project" value="TreeGrafter"/>
</dbReference>
<comment type="similarity">
    <text evidence="1">Belongs to the Fur family.</text>
</comment>
<proteinExistence type="inferred from homology"/>
<dbReference type="InterPro" id="IPR036388">
    <property type="entry name" value="WH-like_DNA-bd_sf"/>
</dbReference>
<keyword evidence="3 7" id="KW-0862">Zinc</keyword>
<dbReference type="PANTHER" id="PTHR33202">
    <property type="entry name" value="ZINC UPTAKE REGULATION PROTEIN"/>
    <property type="match status" value="1"/>
</dbReference>
<evidence type="ECO:0000256" key="4">
    <source>
        <dbReference type="ARBA" id="ARBA00023015"/>
    </source>
</evidence>
<dbReference type="GO" id="GO:0000976">
    <property type="term" value="F:transcription cis-regulatory region binding"/>
    <property type="evidence" value="ECO:0007669"/>
    <property type="project" value="TreeGrafter"/>
</dbReference>
<comment type="cofactor">
    <cofactor evidence="7">
        <name>Zn(2+)</name>
        <dbReference type="ChEBI" id="CHEBI:29105"/>
    </cofactor>
    <text evidence="7">Binds 1 zinc ion per subunit.</text>
</comment>
<dbReference type="Gene3D" id="1.10.10.10">
    <property type="entry name" value="Winged helix-like DNA-binding domain superfamily/Winged helix DNA-binding domain"/>
    <property type="match status" value="1"/>
</dbReference>
<dbReference type="Proteomes" id="UP000231179">
    <property type="component" value="Chromosome"/>
</dbReference>
<evidence type="ECO:0000256" key="7">
    <source>
        <dbReference type="PIRSR" id="PIRSR602481-1"/>
    </source>
</evidence>
<feature type="binding site" evidence="7">
    <location>
        <position position="95"/>
    </location>
    <ligand>
        <name>Zn(2+)</name>
        <dbReference type="ChEBI" id="CHEBI:29105"/>
    </ligand>
</feature>
<dbReference type="AlphaFoldDB" id="A0A2K8KNM6"/>